<feature type="region of interest" description="Disordered" evidence="1">
    <location>
        <begin position="219"/>
        <end position="321"/>
    </location>
</feature>
<name>A0A397B438_APHAT</name>
<evidence type="ECO:0000313" key="3">
    <source>
        <dbReference type="EMBL" id="RLO14063.1"/>
    </source>
</evidence>
<feature type="region of interest" description="Disordered" evidence="1">
    <location>
        <begin position="141"/>
        <end position="176"/>
    </location>
</feature>
<reference evidence="3 5" key="1">
    <citation type="journal article" date="2018" name="J. Invertebr. Pathol.">
        <title>New genotyping method for the causative agent of crayfish plague (Aphanomyces astaci) based on whole genome data.</title>
        <authorList>
            <person name="Minardi D."/>
            <person name="Studholme D.J."/>
            <person name="van der Giezen M."/>
            <person name="Pretto T."/>
            <person name="Oidtmann B."/>
        </authorList>
    </citation>
    <scope>NUCLEOTIDE SEQUENCE [LARGE SCALE GENOMIC DNA]</scope>
    <source>
        <strain evidence="3 5">KB13</strain>
    </source>
</reference>
<dbReference type="AlphaFoldDB" id="A0A397B438"/>
<comment type="caution">
    <text evidence="2">The sequence shown here is derived from an EMBL/GenBank/DDBJ whole genome shotgun (WGS) entry which is preliminary data.</text>
</comment>
<dbReference type="EMBL" id="QUTI01000497">
    <property type="protein sequence ID" value="RLO14063.1"/>
    <property type="molecule type" value="Genomic_DNA"/>
</dbReference>
<dbReference type="EMBL" id="QUSZ01004676">
    <property type="protein sequence ID" value="RHY13178.1"/>
    <property type="molecule type" value="Genomic_DNA"/>
</dbReference>
<evidence type="ECO:0000256" key="1">
    <source>
        <dbReference type="SAM" id="MobiDB-lite"/>
    </source>
</evidence>
<dbReference type="Proteomes" id="UP000265427">
    <property type="component" value="Unassembled WGS sequence"/>
</dbReference>
<reference evidence="2 4" key="2">
    <citation type="submission" date="2018-08" db="EMBL/GenBank/DDBJ databases">
        <title>Aphanomyces genome sequencing and annotation.</title>
        <authorList>
            <person name="Minardi D."/>
            <person name="Oidtmann B."/>
            <person name="Van Der Giezen M."/>
            <person name="Studholme D.J."/>
        </authorList>
    </citation>
    <scope>NUCLEOTIDE SEQUENCE [LARGE SCALE GENOMIC DNA]</scope>
    <source>
        <strain evidence="2 4">Kv</strain>
    </source>
</reference>
<protein>
    <submittedName>
        <fullName evidence="2">Uncharacterized protein</fullName>
    </submittedName>
</protein>
<gene>
    <name evidence="3" type="ORF">DYB28_003904</name>
    <name evidence="2" type="ORF">DYB36_004400</name>
</gene>
<evidence type="ECO:0000313" key="5">
    <source>
        <dbReference type="Proteomes" id="UP000275652"/>
    </source>
</evidence>
<accession>A0A397B438</accession>
<evidence type="ECO:0000313" key="2">
    <source>
        <dbReference type="EMBL" id="RHY13178.1"/>
    </source>
</evidence>
<evidence type="ECO:0000313" key="4">
    <source>
        <dbReference type="Proteomes" id="UP000265427"/>
    </source>
</evidence>
<sequence length="321" mass="35866">MADVNVDWDGIFNKVWPSLQEEGWGASTHEDMPSFYFSPDVTFLTFEVNVTILPTKRDLLRRVLAVHASEDTPMAASHEMLWDLVWASLETSKCASTMTLRNVVVYYSTAVSVFDLELHKTMFESKRAAVLQLLGILPPETSKQQASPEKTPATMDPMTLGRRKRGRPRLHMDAPSCSAADCTNLAVRQGVCYRHRLSQTTGNSLANPVNPSLIDVVESSGSAKRRNKGHKSALGPRQHGARRDRVDQPPQEHDVIELLDDSSNGDDDDQVAAKTTQKERRTRQARCVVPRVASFKRKGLHEKTTSQAGSGKIKTHRRHDK</sequence>
<dbReference type="VEuPathDB" id="FungiDB:H257_04121"/>
<feature type="compositionally biased region" description="Basic and acidic residues" evidence="1">
    <location>
        <begin position="241"/>
        <end position="256"/>
    </location>
</feature>
<proteinExistence type="predicted"/>
<organism evidence="2 4">
    <name type="scientific">Aphanomyces astaci</name>
    <name type="common">Crayfish plague agent</name>
    <dbReference type="NCBI Taxonomy" id="112090"/>
    <lineage>
        <taxon>Eukaryota</taxon>
        <taxon>Sar</taxon>
        <taxon>Stramenopiles</taxon>
        <taxon>Oomycota</taxon>
        <taxon>Saprolegniomycetes</taxon>
        <taxon>Saprolegniales</taxon>
        <taxon>Verrucalvaceae</taxon>
        <taxon>Aphanomyces</taxon>
    </lineage>
</organism>
<dbReference type="Proteomes" id="UP000275652">
    <property type="component" value="Unassembled WGS sequence"/>
</dbReference>
<feature type="compositionally biased region" description="Acidic residues" evidence="1">
    <location>
        <begin position="257"/>
        <end position="270"/>
    </location>
</feature>